<gene>
    <name evidence="2" type="ORF">GCM10008936_21690</name>
</gene>
<evidence type="ECO:0000313" key="2">
    <source>
        <dbReference type="EMBL" id="GAA0494559.1"/>
    </source>
</evidence>
<keyword evidence="3" id="KW-1185">Reference proteome</keyword>
<sequence length="56" mass="6818">MKGIFNVAETETDSMPYEAEAQRQRCMKMNSVFMFFTRSYWRVFLFIMIDNTQRGY</sequence>
<comment type="caution">
    <text evidence="2">The sequence shown here is derived from an EMBL/GenBank/DDBJ whole genome shotgun (WGS) entry which is preliminary data.</text>
</comment>
<evidence type="ECO:0000256" key="1">
    <source>
        <dbReference type="SAM" id="Phobius"/>
    </source>
</evidence>
<protein>
    <submittedName>
        <fullName evidence="2">Uncharacterized protein</fullName>
    </submittedName>
</protein>
<proteinExistence type="predicted"/>
<keyword evidence="1" id="KW-1133">Transmembrane helix</keyword>
<keyword evidence="1" id="KW-0472">Membrane</keyword>
<dbReference type="Proteomes" id="UP001410648">
    <property type="component" value="Unassembled WGS sequence"/>
</dbReference>
<name>A0ABN1BC11_9LACT</name>
<accession>A0ABN1BC11</accession>
<evidence type="ECO:0000313" key="3">
    <source>
        <dbReference type="Proteomes" id="UP001410648"/>
    </source>
</evidence>
<organism evidence="2 3">
    <name type="scientific">Alkalibacterium indicireducens</name>
    <dbReference type="NCBI Taxonomy" id="398758"/>
    <lineage>
        <taxon>Bacteria</taxon>
        <taxon>Bacillati</taxon>
        <taxon>Bacillota</taxon>
        <taxon>Bacilli</taxon>
        <taxon>Lactobacillales</taxon>
        <taxon>Carnobacteriaceae</taxon>
        <taxon>Alkalibacterium</taxon>
    </lineage>
</organism>
<keyword evidence="1" id="KW-0812">Transmembrane</keyword>
<feature type="transmembrane region" description="Helical" evidence="1">
    <location>
        <begin position="32"/>
        <end position="49"/>
    </location>
</feature>
<reference evidence="2 3" key="1">
    <citation type="journal article" date="2019" name="Int. J. Syst. Evol. Microbiol.">
        <title>The Global Catalogue of Microorganisms (GCM) 10K type strain sequencing project: providing services to taxonomists for standard genome sequencing and annotation.</title>
        <authorList>
            <consortium name="The Broad Institute Genomics Platform"/>
            <consortium name="The Broad Institute Genome Sequencing Center for Infectious Disease"/>
            <person name="Wu L."/>
            <person name="Ma J."/>
        </authorList>
    </citation>
    <scope>NUCLEOTIDE SEQUENCE [LARGE SCALE GENOMIC DNA]</scope>
    <source>
        <strain evidence="2 3">JCM 14232</strain>
    </source>
</reference>
<dbReference type="EMBL" id="BAAADA010000199">
    <property type="protein sequence ID" value="GAA0494559.1"/>
    <property type="molecule type" value="Genomic_DNA"/>
</dbReference>